<dbReference type="Proteomes" id="UP001168883">
    <property type="component" value="Unassembled WGS sequence"/>
</dbReference>
<keyword evidence="4 7" id="KW-0812">Transmembrane</keyword>
<evidence type="ECO:0000256" key="2">
    <source>
        <dbReference type="ARBA" id="ARBA00022448"/>
    </source>
</evidence>
<keyword evidence="6 7" id="KW-0472">Membrane</keyword>
<organism evidence="9 10">
    <name type="scientific">Paenibacillus ehimensis</name>
    <dbReference type="NCBI Taxonomy" id="79264"/>
    <lineage>
        <taxon>Bacteria</taxon>
        <taxon>Bacillati</taxon>
        <taxon>Bacillota</taxon>
        <taxon>Bacilli</taxon>
        <taxon>Bacillales</taxon>
        <taxon>Paenibacillaceae</taxon>
        <taxon>Paenibacillus</taxon>
    </lineage>
</organism>
<evidence type="ECO:0000259" key="8">
    <source>
        <dbReference type="PROSITE" id="PS50928"/>
    </source>
</evidence>
<feature type="transmembrane region" description="Helical" evidence="7">
    <location>
        <begin position="184"/>
        <end position="206"/>
    </location>
</feature>
<comment type="caution">
    <text evidence="9">The sequence shown here is derived from an EMBL/GenBank/DDBJ whole genome shotgun (WGS) entry which is preliminary data.</text>
</comment>
<evidence type="ECO:0000313" key="10">
    <source>
        <dbReference type="Proteomes" id="UP001168883"/>
    </source>
</evidence>
<dbReference type="SUPFAM" id="SSF161098">
    <property type="entry name" value="MetI-like"/>
    <property type="match status" value="1"/>
</dbReference>
<feature type="transmembrane region" description="Helical" evidence="7">
    <location>
        <begin position="259"/>
        <end position="278"/>
    </location>
</feature>
<dbReference type="PANTHER" id="PTHR43744">
    <property type="entry name" value="ABC TRANSPORTER PERMEASE PROTEIN MG189-RELATED-RELATED"/>
    <property type="match status" value="1"/>
</dbReference>
<dbReference type="InterPro" id="IPR000515">
    <property type="entry name" value="MetI-like"/>
</dbReference>
<dbReference type="PROSITE" id="PS50928">
    <property type="entry name" value="ABC_TM1"/>
    <property type="match status" value="1"/>
</dbReference>
<comment type="subcellular location">
    <subcellularLocation>
        <location evidence="1">Cell membrane</location>
        <topology evidence="1">Multi-pass membrane protein</topology>
    </subcellularLocation>
</comment>
<dbReference type="PANTHER" id="PTHR43744:SF9">
    <property type="entry name" value="POLYGALACTURONAN_RHAMNOGALACTURONAN TRANSPORT SYSTEM PERMEASE PROTEIN YTCP"/>
    <property type="match status" value="1"/>
</dbReference>
<dbReference type="Gene3D" id="1.10.3720.10">
    <property type="entry name" value="MetI-like"/>
    <property type="match status" value="1"/>
</dbReference>
<keyword evidence="5 7" id="KW-1133">Transmembrane helix</keyword>
<dbReference type="CDD" id="cd06261">
    <property type="entry name" value="TM_PBP2"/>
    <property type="match status" value="1"/>
</dbReference>
<evidence type="ECO:0000256" key="7">
    <source>
        <dbReference type="SAM" id="Phobius"/>
    </source>
</evidence>
<evidence type="ECO:0000256" key="3">
    <source>
        <dbReference type="ARBA" id="ARBA00022475"/>
    </source>
</evidence>
<proteinExistence type="predicted"/>
<feature type="domain" description="ABC transmembrane type-1" evidence="8">
    <location>
        <begin position="76"/>
        <end position="278"/>
    </location>
</feature>
<dbReference type="EMBL" id="JAUMKJ010000034">
    <property type="protein sequence ID" value="MDO3680029.1"/>
    <property type="molecule type" value="Genomic_DNA"/>
</dbReference>
<evidence type="ECO:0000256" key="5">
    <source>
        <dbReference type="ARBA" id="ARBA00022989"/>
    </source>
</evidence>
<gene>
    <name evidence="9" type="ORF">Q3C12_23750</name>
</gene>
<keyword evidence="2" id="KW-0813">Transport</keyword>
<feature type="transmembrane region" description="Helical" evidence="7">
    <location>
        <begin position="143"/>
        <end position="163"/>
    </location>
</feature>
<dbReference type="RefSeq" id="WP_036712063.1">
    <property type="nucleotide sequence ID" value="NZ_JAUMKJ010000034.1"/>
</dbReference>
<feature type="transmembrane region" description="Helical" evidence="7">
    <location>
        <begin position="80"/>
        <end position="100"/>
    </location>
</feature>
<name>A0ABT8VGC1_9BACL</name>
<evidence type="ECO:0000256" key="1">
    <source>
        <dbReference type="ARBA" id="ARBA00004651"/>
    </source>
</evidence>
<dbReference type="InterPro" id="IPR035906">
    <property type="entry name" value="MetI-like_sf"/>
</dbReference>
<feature type="transmembrane region" description="Helical" evidence="7">
    <location>
        <begin position="12"/>
        <end position="36"/>
    </location>
</feature>
<sequence>MLNRRTVSERCFDAGNVVFLTLLMVLTIYPIVYVAFASVSDAASLMAHKGMLWKPLGFSLEAYASVFNNPMILKGYGNTLFVVIVGLAFNLSLTAFGAYALSRKSLRYRKPLMLFIVFTMFFSGGLIPFYFTVKGIGLADSLWALIIPHAINTFNLIIMKTSFEAIPDSLEESAKIDGANDFVILFRIMLPLSMPVIAVMMLYYGVSHWNSWFHAMIFLQDRSLYPLQLVLREILLQGEASSMAVGATDSDVAMLSVTLKYATIIVATVPILLVYPFLQKYFVKGALVGAIKG</sequence>
<protein>
    <submittedName>
        <fullName evidence="9">Carbohydrate ABC transporter permease</fullName>
    </submittedName>
</protein>
<feature type="transmembrane region" description="Helical" evidence="7">
    <location>
        <begin position="112"/>
        <end position="131"/>
    </location>
</feature>
<evidence type="ECO:0000256" key="6">
    <source>
        <dbReference type="ARBA" id="ARBA00023136"/>
    </source>
</evidence>
<evidence type="ECO:0000256" key="4">
    <source>
        <dbReference type="ARBA" id="ARBA00022692"/>
    </source>
</evidence>
<evidence type="ECO:0000313" key="9">
    <source>
        <dbReference type="EMBL" id="MDO3680029.1"/>
    </source>
</evidence>
<keyword evidence="10" id="KW-1185">Reference proteome</keyword>
<accession>A0ABT8VGC1</accession>
<reference evidence="9" key="1">
    <citation type="submission" date="2023-07" db="EMBL/GenBank/DDBJ databases">
        <authorList>
            <person name="Aktuganov G."/>
            <person name="Boyko T."/>
            <person name="Delegan Y."/>
            <person name="Galimzianova N."/>
            <person name="Gilvanova E."/>
            <person name="Korobov V."/>
            <person name="Kuzmina L."/>
            <person name="Melentiev A."/>
            <person name="Milman P."/>
            <person name="Ryabova A."/>
            <person name="Stupak E."/>
            <person name="Yasakov T."/>
            <person name="Zharikova N."/>
            <person name="Zhurenko E."/>
        </authorList>
    </citation>
    <scope>NUCLEOTIDE SEQUENCE</scope>
    <source>
        <strain evidence="9">IB-739</strain>
    </source>
</reference>
<keyword evidence="3" id="KW-1003">Cell membrane</keyword>